<name>A0A3B0VUK8_9ZZZZ</name>
<dbReference type="AlphaFoldDB" id="A0A3B0VUK8"/>
<dbReference type="EMBL" id="UOFA01000068">
    <property type="protein sequence ID" value="VAW44060.1"/>
    <property type="molecule type" value="Genomic_DNA"/>
</dbReference>
<dbReference type="InterPro" id="IPR029068">
    <property type="entry name" value="Glyas_Bleomycin-R_OHBP_Dase"/>
</dbReference>
<dbReference type="InterPro" id="IPR004360">
    <property type="entry name" value="Glyas_Fos-R_dOase_dom"/>
</dbReference>
<proteinExistence type="predicted"/>
<gene>
    <name evidence="2" type="ORF">MNBD_GAMMA02-526</name>
</gene>
<dbReference type="PROSITE" id="PS51819">
    <property type="entry name" value="VOC"/>
    <property type="match status" value="1"/>
</dbReference>
<sequence length="141" mass="16256">MNLNQITIKSQDVNRAVRFYQKLGLRLIVDSSPRYVRFECPTGDSTFSVSYDAAAKDVSTTLYFELKGLDKAYKRLKAQGINFTSGPQDKDYLWREARLNDPDGHPLVIFSAGKNRKNPPWKVKAKQWFEYLCESPVNLMK</sequence>
<accession>A0A3B0VUK8</accession>
<evidence type="ECO:0000313" key="2">
    <source>
        <dbReference type="EMBL" id="VAW44060.1"/>
    </source>
</evidence>
<dbReference type="Pfam" id="PF00903">
    <property type="entry name" value="Glyoxalase"/>
    <property type="match status" value="1"/>
</dbReference>
<protein>
    <recommendedName>
        <fullName evidence="1">VOC domain-containing protein</fullName>
    </recommendedName>
</protein>
<dbReference type="SUPFAM" id="SSF54593">
    <property type="entry name" value="Glyoxalase/Bleomycin resistance protein/Dihydroxybiphenyl dioxygenase"/>
    <property type="match status" value="1"/>
</dbReference>
<reference evidence="2" key="1">
    <citation type="submission" date="2018-06" db="EMBL/GenBank/DDBJ databases">
        <authorList>
            <person name="Zhirakovskaya E."/>
        </authorList>
    </citation>
    <scope>NUCLEOTIDE SEQUENCE</scope>
</reference>
<evidence type="ECO:0000259" key="1">
    <source>
        <dbReference type="PROSITE" id="PS51819"/>
    </source>
</evidence>
<organism evidence="2">
    <name type="scientific">hydrothermal vent metagenome</name>
    <dbReference type="NCBI Taxonomy" id="652676"/>
    <lineage>
        <taxon>unclassified sequences</taxon>
        <taxon>metagenomes</taxon>
        <taxon>ecological metagenomes</taxon>
    </lineage>
</organism>
<dbReference type="Gene3D" id="3.10.180.10">
    <property type="entry name" value="2,3-Dihydroxybiphenyl 1,2-Dioxygenase, domain 1"/>
    <property type="match status" value="1"/>
</dbReference>
<feature type="domain" description="VOC" evidence="1">
    <location>
        <begin position="2"/>
        <end position="112"/>
    </location>
</feature>
<dbReference type="InterPro" id="IPR037523">
    <property type="entry name" value="VOC_core"/>
</dbReference>